<feature type="domain" description="Magnesium transporter MgtE intracellular" evidence="3">
    <location>
        <begin position="137"/>
        <end position="190"/>
    </location>
</feature>
<keyword evidence="5" id="KW-1185">Reference proteome</keyword>
<comment type="caution">
    <text evidence="4">The sequence shown here is derived from an EMBL/GenBank/DDBJ whole genome shotgun (WGS) entry which is preliminary data.</text>
</comment>
<organism evidence="4 5">
    <name type="scientific">Virgibacillus byunsanensis</name>
    <dbReference type="NCBI Taxonomy" id="570945"/>
    <lineage>
        <taxon>Bacteria</taxon>
        <taxon>Bacillati</taxon>
        <taxon>Bacillota</taxon>
        <taxon>Bacilli</taxon>
        <taxon>Bacillales</taxon>
        <taxon>Bacillaceae</taxon>
        <taxon>Virgibacillus</taxon>
    </lineage>
</organism>
<dbReference type="Pfam" id="PF03448">
    <property type="entry name" value="MgtE_N"/>
    <property type="match status" value="1"/>
</dbReference>
<keyword evidence="1" id="KW-0175">Coiled coil</keyword>
<accession>A0ABW3LJ75</accession>
<dbReference type="Gene3D" id="1.25.60.10">
    <property type="entry name" value="MgtE N-terminal domain-like"/>
    <property type="match status" value="1"/>
</dbReference>
<keyword evidence="2" id="KW-0812">Transmembrane</keyword>
<sequence>MVNQTKPEKNKMNPLLWFFFAIVIPIIVVITLTIIIFSVAGVNVVDWAKNTGNNIPVISSWITTDEEEETIRIEEKMESTIANKDNEIEQLNQEVRALEAATEQLEQEIIKLENNQSSEETDNNDDTELVDSPVTTVSKSFKDMDSEQAALIFQSLEKELAVSILKELSNDVRGEIFEEMDPELAAELTQLFVN</sequence>
<dbReference type="EMBL" id="JBHTKJ010000012">
    <property type="protein sequence ID" value="MFD1037985.1"/>
    <property type="molecule type" value="Genomic_DNA"/>
</dbReference>
<feature type="coiled-coil region" evidence="1">
    <location>
        <begin position="74"/>
        <end position="122"/>
    </location>
</feature>
<evidence type="ECO:0000256" key="2">
    <source>
        <dbReference type="SAM" id="Phobius"/>
    </source>
</evidence>
<dbReference type="RefSeq" id="WP_390360543.1">
    <property type="nucleotide sequence ID" value="NZ_JBHTKJ010000012.1"/>
</dbReference>
<keyword evidence="2" id="KW-1133">Transmembrane helix</keyword>
<evidence type="ECO:0000256" key="1">
    <source>
        <dbReference type="SAM" id="Coils"/>
    </source>
</evidence>
<protein>
    <submittedName>
        <fullName evidence="4">MotE family protein</fullName>
    </submittedName>
</protein>
<proteinExistence type="predicted"/>
<gene>
    <name evidence="4" type="ORF">ACFQ3N_06130</name>
</gene>
<feature type="transmembrane region" description="Helical" evidence="2">
    <location>
        <begin position="15"/>
        <end position="40"/>
    </location>
</feature>
<dbReference type="InterPro" id="IPR038076">
    <property type="entry name" value="MgtE_N_sf"/>
</dbReference>
<reference evidence="5" key="1">
    <citation type="journal article" date="2019" name="Int. J. Syst. Evol. Microbiol.">
        <title>The Global Catalogue of Microorganisms (GCM) 10K type strain sequencing project: providing services to taxonomists for standard genome sequencing and annotation.</title>
        <authorList>
            <consortium name="The Broad Institute Genomics Platform"/>
            <consortium name="The Broad Institute Genome Sequencing Center for Infectious Disease"/>
            <person name="Wu L."/>
            <person name="Ma J."/>
        </authorList>
    </citation>
    <scope>NUCLEOTIDE SEQUENCE [LARGE SCALE GENOMIC DNA]</scope>
    <source>
        <strain evidence="5">CCUG 56754</strain>
    </source>
</reference>
<dbReference type="Proteomes" id="UP001597040">
    <property type="component" value="Unassembled WGS sequence"/>
</dbReference>
<dbReference type="SUPFAM" id="SSF158791">
    <property type="entry name" value="MgtE N-terminal domain-like"/>
    <property type="match status" value="1"/>
</dbReference>
<keyword evidence="2" id="KW-0472">Membrane</keyword>
<evidence type="ECO:0000313" key="4">
    <source>
        <dbReference type="EMBL" id="MFD1037985.1"/>
    </source>
</evidence>
<evidence type="ECO:0000313" key="5">
    <source>
        <dbReference type="Proteomes" id="UP001597040"/>
    </source>
</evidence>
<dbReference type="InterPro" id="IPR006668">
    <property type="entry name" value="Mg_transptr_MgtE_intracell_dom"/>
</dbReference>
<evidence type="ECO:0000259" key="3">
    <source>
        <dbReference type="Pfam" id="PF03448"/>
    </source>
</evidence>
<name>A0ABW3LJ75_9BACI</name>